<feature type="transmembrane region" description="Helical" evidence="5">
    <location>
        <begin position="90"/>
        <end position="110"/>
    </location>
</feature>
<dbReference type="AlphaFoldDB" id="A0A2G4YU33"/>
<evidence type="ECO:0000256" key="4">
    <source>
        <dbReference type="ARBA" id="ARBA00023136"/>
    </source>
</evidence>
<dbReference type="InterPro" id="IPR032808">
    <property type="entry name" value="DoxX"/>
</dbReference>
<dbReference type="GO" id="GO:0016020">
    <property type="term" value="C:membrane"/>
    <property type="evidence" value="ECO:0007669"/>
    <property type="project" value="UniProtKB-SubCell"/>
</dbReference>
<evidence type="ECO:0000256" key="2">
    <source>
        <dbReference type="ARBA" id="ARBA00022692"/>
    </source>
</evidence>
<evidence type="ECO:0000256" key="5">
    <source>
        <dbReference type="SAM" id="Phobius"/>
    </source>
</evidence>
<dbReference type="Proteomes" id="UP000229730">
    <property type="component" value="Unassembled WGS sequence"/>
</dbReference>
<evidence type="ECO:0008006" key="8">
    <source>
        <dbReference type="Google" id="ProtNLM"/>
    </source>
</evidence>
<evidence type="ECO:0000313" key="7">
    <source>
        <dbReference type="Proteomes" id="UP000229730"/>
    </source>
</evidence>
<comment type="caution">
    <text evidence="6">The sequence shown here is derived from an EMBL/GenBank/DDBJ whole genome shotgun (WGS) entry which is preliminary data.</text>
</comment>
<protein>
    <recommendedName>
        <fullName evidence="8">DoxX family protein</fullName>
    </recommendedName>
</protein>
<dbReference type="RefSeq" id="WP_099471423.1">
    <property type="nucleotide sequence ID" value="NZ_CP041025.1"/>
</dbReference>
<keyword evidence="3 5" id="KW-1133">Transmembrane helix</keyword>
<sequence>MRLFMIILLVILIILSLAAGAAKITQMADDVRYLHAVGLTKPLIILFGVLQLAGGIMLIFPQTRRTGALVVLVTFLISSVVIFLSGAYIFGVFSLMPVILAAVFIDYGYWRRLT</sequence>
<accession>A0A2G4YU33</accession>
<reference evidence="6 7" key="1">
    <citation type="submission" date="2017-10" db="EMBL/GenBank/DDBJ databases">
        <title>Frigbacter circumglobatus gen. nov. sp. nov., isolated from sediment cultured in situ.</title>
        <authorList>
            <person name="Zhao Z."/>
        </authorList>
    </citation>
    <scope>NUCLEOTIDE SEQUENCE [LARGE SCALE GENOMIC DNA]</scope>
    <source>
        <strain evidence="6 7">ZYL</strain>
    </source>
</reference>
<keyword evidence="2 5" id="KW-0812">Transmembrane</keyword>
<dbReference type="Pfam" id="PF07681">
    <property type="entry name" value="DoxX"/>
    <property type="match status" value="1"/>
</dbReference>
<dbReference type="InParanoid" id="A0A2G4YU33"/>
<evidence type="ECO:0000313" key="6">
    <source>
        <dbReference type="EMBL" id="PHZ85838.1"/>
    </source>
</evidence>
<proteinExistence type="predicted"/>
<feature type="transmembrane region" description="Helical" evidence="5">
    <location>
        <begin position="42"/>
        <end position="60"/>
    </location>
</feature>
<keyword evidence="7" id="KW-1185">Reference proteome</keyword>
<gene>
    <name evidence="6" type="ORF">CRD36_03935</name>
</gene>
<keyword evidence="4 5" id="KW-0472">Membrane</keyword>
<feature type="transmembrane region" description="Helical" evidence="5">
    <location>
        <begin position="67"/>
        <end position="84"/>
    </location>
</feature>
<name>A0A2G4YU33_9PROT</name>
<evidence type="ECO:0000256" key="3">
    <source>
        <dbReference type="ARBA" id="ARBA00022989"/>
    </source>
</evidence>
<dbReference type="EMBL" id="PDEM01000009">
    <property type="protein sequence ID" value="PHZ85838.1"/>
    <property type="molecule type" value="Genomic_DNA"/>
</dbReference>
<comment type="subcellular location">
    <subcellularLocation>
        <location evidence="1">Membrane</location>
        <topology evidence="1">Multi-pass membrane protein</topology>
    </subcellularLocation>
</comment>
<evidence type="ECO:0000256" key="1">
    <source>
        <dbReference type="ARBA" id="ARBA00004141"/>
    </source>
</evidence>
<organism evidence="6 7">
    <name type="scientific">Paremcibacter congregatus</name>
    <dbReference type="NCBI Taxonomy" id="2043170"/>
    <lineage>
        <taxon>Bacteria</taxon>
        <taxon>Pseudomonadati</taxon>
        <taxon>Pseudomonadota</taxon>
        <taxon>Alphaproteobacteria</taxon>
        <taxon>Emcibacterales</taxon>
        <taxon>Emcibacteraceae</taxon>
        <taxon>Paremcibacter</taxon>
    </lineage>
</organism>